<feature type="region of interest" description="Disordered" evidence="3">
    <location>
        <begin position="1196"/>
        <end position="1261"/>
    </location>
</feature>
<feature type="compositionally biased region" description="Low complexity" evidence="3">
    <location>
        <begin position="1295"/>
        <end position="1312"/>
    </location>
</feature>
<proteinExistence type="predicted"/>
<dbReference type="PANTHER" id="PTHR20953:SF3">
    <property type="entry name" value="P-LOOP CONTAINING NUCLEOSIDE TRIPHOSPHATE HYDROLASES SUPERFAMILY PROTEIN"/>
    <property type="match status" value="1"/>
</dbReference>
<dbReference type="InterPro" id="IPR002737">
    <property type="entry name" value="MEMO1_fam"/>
</dbReference>
<dbReference type="CDD" id="cd07361">
    <property type="entry name" value="MEMO_like"/>
    <property type="match status" value="1"/>
</dbReference>
<dbReference type="SUPFAM" id="SSF89372">
    <property type="entry name" value="Fucose-specific lectin"/>
    <property type="match status" value="1"/>
</dbReference>
<dbReference type="Gene3D" id="3.40.50.300">
    <property type="entry name" value="P-loop containing nucleotide triphosphate hydrolases"/>
    <property type="match status" value="1"/>
</dbReference>
<feature type="compositionally biased region" description="Low complexity" evidence="3">
    <location>
        <begin position="1219"/>
        <end position="1231"/>
    </location>
</feature>
<dbReference type="InterPro" id="IPR058670">
    <property type="entry name" value="PTPase_dom"/>
</dbReference>
<dbReference type="SUPFAM" id="SSF52540">
    <property type="entry name" value="P-loop containing nucleoside triphosphate hydrolases"/>
    <property type="match status" value="1"/>
</dbReference>
<evidence type="ECO:0000313" key="6">
    <source>
        <dbReference type="Proteomes" id="UP000239899"/>
    </source>
</evidence>
<keyword evidence="2" id="KW-0067">ATP-binding</keyword>
<sequence>MAPAPDGSVYVALNSGANAGNLITVRKWNGTAWSTVGSPEFISGLFLALAVDNTSTPYVAAGDSSQGNKMTVLRYSGSVWEPVGERGMSYGPGYWAHLAFDANNVLYAAYQDNSQIVVRQWDGQFWSDVCGNYRVDEDYANGPRLAFIPGSQAPVVAYTDKEYGITVKSSAPLPPPDLVDDEQEAAVSADTNTTRTVVMAVTGPSIDIWDTASLTSSILSYLDSRAATTDPPPMVAVMPAAGGVNMAVSFPPGTNGTAGALTLLADATPPLTPLINALYAATQDADLMIGSPFVVTGDYVAGKLNNPGHAAAIVSNLNSNRTVVLPLTSAEAGAADAANLTTALLDYLTSRDALSQPAPTVTVLPQAGGGVQVCVTFPPGASGTAGALTLLVDAQQPAPGLVTALGTGAGGSVSVGTADATTQQPSGGPLADLIIANEAANRTVVLPLSGGAASAADAANLTTALLDYLTSRDALSQPAPTVTVLPQAGGGVQVCVTFPPGASGTAGALTLLVDAQQPAPGLVTALGTGAGGSVSVGTADATTQQPSGGPLADLIIANEAANRTVVLPLSGGAASAADAANLTTALLDYLTSRDALSQPAPTVTVLPQAGGGVQVCVTFPPGASGTAGALTLLVDAQQPAPGLVTALGTGAGGSVSVGTADATTQQPSGAAAWRTPLGDVPVDPDLNAALVEQGLPFDDTPHNLEHSIENQLPFLQYILNGMPSPGQLSNGLTIAPVCVGWLGGAQQAQQLGDLLLGVLRQAQAQHPQQEAPLLIATSDFTHAGAAYNEPPDAPWMSLREHCIWRDSPLLHAVCMGSVQRFLDVCTATGTSLCGRWPVAAFLVVAQAAGWEVELLSYAPSDLYVSSGNINGFAAGASAALEAEEVLKLVGLLPPSVRQRLEAHPDLPLLLEVVMDLGRPPLARFPGGDLRLAEEPVSAADLQWAVEQVGEFGADNRAGIDKTLHRISAIRNRAGKVVGLTCRVGRAIQGSAAMASDLAKAGRSILLLGRPGVGKTTAIRELSRLLADECQRRVVVVDTSNEVGGDGDIPHPGLGRARRMQVPHVEQQHRVMIEAVENHMPEVIVIDEIGTEAECVAARTIAQRGVQLIATAHGNELENLMKNPSLSDLLGGIASVTLGDDEAKRRGVQKSVLERQSPPTFDVCIEMRSRQEWRVHADVAWAVDRLLLGKEAGAEVRERDEETGQVYTYPEGGSTDFEDGASSGDELAASLLGAGGAGASETGSSGGRRRRGQRQVETQPFPEQALNAARLGAAMQAAEEAGIALPPALRAGSSGGSVNSSRAGGSGSSATGVASAAEAGSSSSSVGGGSKKAAAGAPTAVHIYPFGIDGAALVSIAESLGVRSRLALAEKVQDADAVLALRAKIKTGEWLGGLTGGWLELW</sequence>
<feature type="region of interest" description="Disordered" evidence="3">
    <location>
        <begin position="1290"/>
        <end position="1312"/>
    </location>
</feature>
<dbReference type="OrthoDB" id="26838at2759"/>
<dbReference type="STRING" id="3076.A0A2P6TF05"/>
<evidence type="ECO:0000256" key="2">
    <source>
        <dbReference type="ARBA" id="ARBA00022840"/>
    </source>
</evidence>
<dbReference type="Pfam" id="PF19568">
    <property type="entry name" value="Spore_III_AA"/>
    <property type="match status" value="1"/>
</dbReference>
<dbReference type="InterPro" id="IPR045735">
    <property type="entry name" value="Spore_III_AA_AAA+_ATPase"/>
</dbReference>
<reference evidence="5 6" key="1">
    <citation type="journal article" date="2018" name="Plant J.">
        <title>Genome sequences of Chlorella sorokiniana UTEX 1602 and Micractinium conductrix SAG 241.80: implications to maltose excretion by a green alga.</title>
        <authorList>
            <person name="Arriola M.B."/>
            <person name="Velmurugan N."/>
            <person name="Zhang Y."/>
            <person name="Plunkett M.H."/>
            <person name="Hondzo H."/>
            <person name="Barney B.M."/>
        </authorList>
    </citation>
    <scope>NUCLEOTIDE SEQUENCE [LARGE SCALE GENOMIC DNA]</scope>
    <source>
        <strain evidence="6">UTEX 1602</strain>
    </source>
</reference>
<comment type="caution">
    <text evidence="5">The sequence shown here is derived from an EMBL/GenBank/DDBJ whole genome shotgun (WGS) entry which is preliminary data.</text>
</comment>
<keyword evidence="1" id="KW-0547">Nucleotide-binding</keyword>
<dbReference type="Pfam" id="PF01875">
    <property type="entry name" value="Memo"/>
    <property type="match status" value="1"/>
</dbReference>
<gene>
    <name evidence="5" type="ORF">C2E21_8253</name>
</gene>
<evidence type="ECO:0000259" key="4">
    <source>
        <dbReference type="SMART" id="SM00382"/>
    </source>
</evidence>
<evidence type="ECO:0000256" key="1">
    <source>
        <dbReference type="ARBA" id="ARBA00022741"/>
    </source>
</evidence>
<keyword evidence="5" id="KW-0238">DNA-binding</keyword>
<dbReference type="CDD" id="cd00009">
    <property type="entry name" value="AAA"/>
    <property type="match status" value="1"/>
</dbReference>
<evidence type="ECO:0000313" key="5">
    <source>
        <dbReference type="EMBL" id="PRW32556.1"/>
    </source>
</evidence>
<dbReference type="InterPro" id="IPR027417">
    <property type="entry name" value="P-loop_NTPase"/>
</dbReference>
<keyword evidence="6" id="KW-1185">Reference proteome</keyword>
<dbReference type="Pfam" id="PF25516">
    <property type="entry name" value="PTPase"/>
    <property type="match status" value="1"/>
</dbReference>
<dbReference type="SMART" id="SM00382">
    <property type="entry name" value="AAA"/>
    <property type="match status" value="1"/>
</dbReference>
<protein>
    <submittedName>
        <fullName evidence="5">Single-stranded DNA-binding</fullName>
    </submittedName>
</protein>
<feature type="domain" description="AAA+ ATPase" evidence="4">
    <location>
        <begin position="1000"/>
        <end position="1156"/>
    </location>
</feature>
<name>A0A2P6TF05_CHLSO</name>
<dbReference type="GO" id="GO:0003677">
    <property type="term" value="F:DNA binding"/>
    <property type="evidence" value="ECO:0007669"/>
    <property type="project" value="UniProtKB-KW"/>
</dbReference>
<dbReference type="InterPro" id="IPR003593">
    <property type="entry name" value="AAA+_ATPase"/>
</dbReference>
<organism evidence="5 6">
    <name type="scientific">Chlorella sorokiniana</name>
    <name type="common">Freshwater green alga</name>
    <dbReference type="NCBI Taxonomy" id="3076"/>
    <lineage>
        <taxon>Eukaryota</taxon>
        <taxon>Viridiplantae</taxon>
        <taxon>Chlorophyta</taxon>
        <taxon>core chlorophytes</taxon>
        <taxon>Trebouxiophyceae</taxon>
        <taxon>Chlorellales</taxon>
        <taxon>Chlorellaceae</taxon>
        <taxon>Chlorella clade</taxon>
        <taxon>Chlorella</taxon>
    </lineage>
</organism>
<accession>A0A2P6TF05</accession>
<dbReference type="PANTHER" id="PTHR20953">
    <property type="entry name" value="KINASE-RELATED"/>
    <property type="match status" value="1"/>
</dbReference>
<dbReference type="EMBL" id="LHPG02000019">
    <property type="protein sequence ID" value="PRW32556.1"/>
    <property type="molecule type" value="Genomic_DNA"/>
</dbReference>
<dbReference type="Gene3D" id="3.40.830.10">
    <property type="entry name" value="LigB-like"/>
    <property type="match status" value="1"/>
</dbReference>
<dbReference type="Proteomes" id="UP000239899">
    <property type="component" value="Unassembled WGS sequence"/>
</dbReference>
<dbReference type="GO" id="GO:0005524">
    <property type="term" value="F:ATP binding"/>
    <property type="evidence" value="ECO:0007669"/>
    <property type="project" value="UniProtKB-KW"/>
</dbReference>
<dbReference type="NCBIfam" id="TIGR04336">
    <property type="entry name" value="AmmeMemoSam_B"/>
    <property type="match status" value="1"/>
</dbReference>
<evidence type="ECO:0000256" key="3">
    <source>
        <dbReference type="SAM" id="MobiDB-lite"/>
    </source>
</evidence>